<dbReference type="SUPFAM" id="SSF56436">
    <property type="entry name" value="C-type lectin-like"/>
    <property type="match status" value="3"/>
</dbReference>
<evidence type="ECO:0000313" key="3">
    <source>
        <dbReference type="Ensembl" id="ENSMAMP00000017538.2"/>
    </source>
</evidence>
<dbReference type="Pfam" id="PF00059">
    <property type="entry name" value="Lectin_C"/>
    <property type="match status" value="3"/>
</dbReference>
<evidence type="ECO:0000313" key="4">
    <source>
        <dbReference type="Proteomes" id="UP000261640"/>
    </source>
</evidence>
<dbReference type="STRING" id="205130.ENSMAMP00000017538"/>
<accession>A0A3Q3LT89</accession>
<dbReference type="InterPro" id="IPR018378">
    <property type="entry name" value="C-type_lectin_CS"/>
</dbReference>
<reference evidence="3" key="2">
    <citation type="submission" date="2025-09" db="UniProtKB">
        <authorList>
            <consortium name="Ensembl"/>
        </authorList>
    </citation>
    <scope>IDENTIFICATION</scope>
</reference>
<dbReference type="InParanoid" id="A0A3Q3LT89"/>
<dbReference type="GeneTree" id="ENSGT01100000263473"/>
<sequence>VPHSQFVFIKTPKTWYEAQSYCREKCFDLATINSMTEMKTVLELVKNQNYDAAWIGLWKGGAATWHWSLADEDFYKEGERNYFISTMAPSDVNCGGYYQGKLASYYCADQYIVNSQSMGWTTARDYCRTYYTDLASLRNNAENQMIQNVSGQMTVWLGLFRDKWEWSDQTYSSMRYWKSDISVFSTTNVDFSLSIFVILYEFSPTGLWVQSSCDLHYKYVLFKTPKTWYQAQSYCRQNCVDLAVIRYLDEMKIINGLANGEQVWLGLFNDGWVSSDNTYTSFRDWPPEQKFWSDNFGECGAVKNESGRWGSLPCSEAHPFVCKCSEQSS</sequence>
<evidence type="ECO:0000259" key="2">
    <source>
        <dbReference type="PROSITE" id="PS50041"/>
    </source>
</evidence>
<proteinExistence type="predicted"/>
<dbReference type="Gene3D" id="3.10.100.10">
    <property type="entry name" value="Mannose-Binding Protein A, subunit A"/>
    <property type="match status" value="3"/>
</dbReference>
<dbReference type="InterPro" id="IPR016187">
    <property type="entry name" value="CTDL_fold"/>
</dbReference>
<feature type="domain" description="C-type lectin" evidence="2">
    <location>
        <begin position="6"/>
        <end position="107"/>
    </location>
</feature>
<dbReference type="Ensembl" id="ENSMAMT00000018005.2">
    <property type="protein sequence ID" value="ENSMAMP00000017538.2"/>
    <property type="gene ID" value="ENSMAMG00000011868.2"/>
</dbReference>
<name>A0A3Q3LT89_9TELE</name>
<dbReference type="PANTHER" id="PTHR45784:SF3">
    <property type="entry name" value="C-TYPE LECTIN DOMAIN FAMILY 4 MEMBER K-LIKE-RELATED"/>
    <property type="match status" value="1"/>
</dbReference>
<dbReference type="Proteomes" id="UP000261640">
    <property type="component" value="Unplaced"/>
</dbReference>
<dbReference type="InterPro" id="IPR016186">
    <property type="entry name" value="C-type_lectin-like/link_sf"/>
</dbReference>
<reference evidence="3" key="1">
    <citation type="submission" date="2025-08" db="UniProtKB">
        <authorList>
            <consortium name="Ensembl"/>
        </authorList>
    </citation>
    <scope>IDENTIFICATION</scope>
</reference>
<dbReference type="PANTHER" id="PTHR45784">
    <property type="entry name" value="C-TYPE LECTIN DOMAIN FAMILY 20 MEMBER A-RELATED"/>
    <property type="match status" value="1"/>
</dbReference>
<dbReference type="PROSITE" id="PS00615">
    <property type="entry name" value="C_TYPE_LECTIN_1"/>
    <property type="match status" value="1"/>
</dbReference>
<keyword evidence="1" id="KW-1015">Disulfide bond</keyword>
<keyword evidence="4" id="KW-1185">Reference proteome</keyword>
<dbReference type="InterPro" id="IPR001304">
    <property type="entry name" value="C-type_lectin-like"/>
</dbReference>
<feature type="domain" description="C-type lectin" evidence="2">
    <location>
        <begin position="219"/>
        <end position="323"/>
    </location>
</feature>
<dbReference type="SMART" id="SM00034">
    <property type="entry name" value="CLECT"/>
    <property type="match status" value="3"/>
</dbReference>
<dbReference type="AlphaFoldDB" id="A0A3Q3LT89"/>
<feature type="domain" description="C-type lectin" evidence="2">
    <location>
        <begin position="106"/>
        <end position="220"/>
    </location>
</feature>
<protein>
    <recommendedName>
        <fullName evidence="2">C-type lectin domain-containing protein</fullName>
    </recommendedName>
</protein>
<organism evidence="3 4">
    <name type="scientific">Mastacembelus armatus</name>
    <name type="common">zig-zag eel</name>
    <dbReference type="NCBI Taxonomy" id="205130"/>
    <lineage>
        <taxon>Eukaryota</taxon>
        <taxon>Metazoa</taxon>
        <taxon>Chordata</taxon>
        <taxon>Craniata</taxon>
        <taxon>Vertebrata</taxon>
        <taxon>Euteleostomi</taxon>
        <taxon>Actinopterygii</taxon>
        <taxon>Neopterygii</taxon>
        <taxon>Teleostei</taxon>
        <taxon>Neoteleostei</taxon>
        <taxon>Acanthomorphata</taxon>
        <taxon>Anabantaria</taxon>
        <taxon>Synbranchiformes</taxon>
        <taxon>Mastacembelidae</taxon>
        <taxon>Mastacembelus</taxon>
    </lineage>
</organism>
<evidence type="ECO:0000256" key="1">
    <source>
        <dbReference type="ARBA" id="ARBA00023157"/>
    </source>
</evidence>
<dbReference type="PROSITE" id="PS50041">
    <property type="entry name" value="C_TYPE_LECTIN_2"/>
    <property type="match status" value="3"/>
</dbReference>